<dbReference type="EMBL" id="CAJPIJ010000090">
    <property type="protein sequence ID" value="CAG1971409.1"/>
    <property type="molecule type" value="Genomic_DNA"/>
</dbReference>
<protein>
    <submittedName>
        <fullName evidence="7">Uncharacterized protein</fullName>
    </submittedName>
</protein>
<evidence type="ECO:0000256" key="2">
    <source>
        <dbReference type="ARBA" id="ARBA00022692"/>
    </source>
</evidence>
<dbReference type="GO" id="GO:0016020">
    <property type="term" value="C:membrane"/>
    <property type="evidence" value="ECO:0007669"/>
    <property type="project" value="UniProtKB-SubCell"/>
</dbReference>
<evidence type="ECO:0000256" key="4">
    <source>
        <dbReference type="ARBA" id="ARBA00023136"/>
    </source>
</evidence>
<dbReference type="InterPro" id="IPR002293">
    <property type="entry name" value="AA/rel_permease1"/>
</dbReference>
<dbReference type="Gene3D" id="1.20.1740.10">
    <property type="entry name" value="Amino acid/polyamine transporter I"/>
    <property type="match status" value="1"/>
</dbReference>
<evidence type="ECO:0000313" key="8">
    <source>
        <dbReference type="Proteomes" id="UP000746612"/>
    </source>
</evidence>
<evidence type="ECO:0000256" key="5">
    <source>
        <dbReference type="SAM" id="MobiDB-lite"/>
    </source>
</evidence>
<feature type="transmembrane region" description="Helical" evidence="6">
    <location>
        <begin position="414"/>
        <end position="432"/>
    </location>
</feature>
<dbReference type="Pfam" id="PF13520">
    <property type="entry name" value="AA_permease_2"/>
    <property type="match status" value="1"/>
</dbReference>
<proteinExistence type="predicted"/>
<comment type="caution">
    <text evidence="7">The sequence shown here is derived from an EMBL/GenBank/DDBJ whole genome shotgun (WGS) entry which is preliminary data.</text>
</comment>
<feature type="transmembrane region" description="Helical" evidence="6">
    <location>
        <begin position="210"/>
        <end position="234"/>
    </location>
</feature>
<reference evidence="7" key="1">
    <citation type="submission" date="2021-03" db="EMBL/GenBank/DDBJ databases">
        <authorList>
            <person name="Alouane T."/>
            <person name="Langin T."/>
            <person name="Bonhomme L."/>
        </authorList>
    </citation>
    <scope>NUCLEOTIDE SEQUENCE</scope>
    <source>
        <strain evidence="7">MDC_Fg202</strain>
    </source>
</reference>
<evidence type="ECO:0000256" key="3">
    <source>
        <dbReference type="ARBA" id="ARBA00022989"/>
    </source>
</evidence>
<feature type="transmembrane region" description="Helical" evidence="6">
    <location>
        <begin position="297"/>
        <end position="319"/>
    </location>
</feature>
<evidence type="ECO:0000313" key="7">
    <source>
        <dbReference type="EMBL" id="CAG1971409.1"/>
    </source>
</evidence>
<keyword evidence="4 6" id="KW-0472">Membrane</keyword>
<dbReference type="AlphaFoldDB" id="A0A8H3KKH9"/>
<sequence length="682" mass="75334">MVNNTEQPGTSQPGNTEQPDRRQPRNTGNGAPNNSRYTNRMSLTEPKGALEPHGSLKIYDVASLIVNKMVGTGIFTAPASVFLMTGNRIVTVCLFTVGFLYTIVSMVIYLNYAKVLPFNGGELVYIDEITSGGRGGRFFGDGLLAYIIYAIAFMLFFNSSTNALQVGRMIFVLVDPGKDNFNSHIMRFIGVLCLFFICLLQFFSPRSGRLVNLLTASGKVLMLIGIITVGSIAVSRVETPTNWNENHEVEKSSSYKAGVSLAKALLTVIFSFEGWENATFVAGEVGSHNYSTLRNGFLLAIITVGVLYMVIVGLFLHAVQWTQLVPEEKDGPVKTIIYYVPLFTENKDESRIAWATVTAISALGSLNAIIYTFSRVKQAIGQADVLPWSRFWKQDDKINRSDNGFYNKSPQGGLMIHFIMSVALIIVTIAIGDTAESVSFPGHIQTYIHCAVLAFLGSAFFNLHNREIALWPKGSDHRRSISSGWKCILYPIVVVYVVLNVAILVITVLPPYKTVGGSSKNGVPGWIFISLMGSVLLVGTTYYFLFFGAVRRTYRALPPEYENIGGHADENNEVVVGETAEVVNGVLSDNSIWNLMRWAGVKCEMIKDSRYTEDIPRVYRFGRRWRLVYSLPGDVAGENQVGLGSGPQPNAGGSTLPESLYWLFGGTRLQRRPLERTEKVQN</sequence>
<dbReference type="PANTHER" id="PTHR11785:SF382">
    <property type="entry name" value="LOW-AFFINITY METHIONINE PERMEASE"/>
    <property type="match status" value="1"/>
</dbReference>
<feature type="transmembrane region" description="Helical" evidence="6">
    <location>
        <begin position="352"/>
        <end position="373"/>
    </location>
</feature>
<feature type="transmembrane region" description="Helical" evidence="6">
    <location>
        <begin position="484"/>
        <end position="506"/>
    </location>
</feature>
<feature type="region of interest" description="Disordered" evidence="5">
    <location>
        <begin position="1"/>
        <end position="40"/>
    </location>
</feature>
<evidence type="ECO:0000256" key="6">
    <source>
        <dbReference type="SAM" id="Phobius"/>
    </source>
</evidence>
<feature type="transmembrane region" description="Helical" evidence="6">
    <location>
        <begin position="89"/>
        <end position="110"/>
    </location>
</feature>
<dbReference type="PANTHER" id="PTHR11785">
    <property type="entry name" value="AMINO ACID TRANSPORTER"/>
    <property type="match status" value="1"/>
</dbReference>
<dbReference type="GO" id="GO:0015179">
    <property type="term" value="F:L-amino acid transmembrane transporter activity"/>
    <property type="evidence" value="ECO:0007669"/>
    <property type="project" value="TreeGrafter"/>
</dbReference>
<organism evidence="7 8">
    <name type="scientific">Gibberella zeae</name>
    <name type="common">Wheat head blight fungus</name>
    <name type="synonym">Fusarium graminearum</name>
    <dbReference type="NCBI Taxonomy" id="5518"/>
    <lineage>
        <taxon>Eukaryota</taxon>
        <taxon>Fungi</taxon>
        <taxon>Dikarya</taxon>
        <taxon>Ascomycota</taxon>
        <taxon>Pezizomycotina</taxon>
        <taxon>Sordariomycetes</taxon>
        <taxon>Hypocreomycetidae</taxon>
        <taxon>Hypocreales</taxon>
        <taxon>Nectriaceae</taxon>
        <taxon>Fusarium</taxon>
    </lineage>
</organism>
<feature type="transmembrane region" description="Helical" evidence="6">
    <location>
        <begin position="444"/>
        <end position="463"/>
    </location>
</feature>
<comment type="subcellular location">
    <subcellularLocation>
        <location evidence="1">Membrane</location>
        <topology evidence="1">Multi-pass membrane protein</topology>
    </subcellularLocation>
</comment>
<evidence type="ECO:0000256" key="1">
    <source>
        <dbReference type="ARBA" id="ARBA00004141"/>
    </source>
</evidence>
<keyword evidence="3 6" id="KW-1133">Transmembrane helix</keyword>
<keyword evidence="2 6" id="KW-0812">Transmembrane</keyword>
<accession>A0A8H3KKH9</accession>
<feature type="transmembrane region" description="Helical" evidence="6">
    <location>
        <begin position="185"/>
        <end position="204"/>
    </location>
</feature>
<name>A0A8H3KKH9_GIBZA</name>
<dbReference type="InterPro" id="IPR050598">
    <property type="entry name" value="AminoAcid_Transporter"/>
</dbReference>
<feature type="transmembrane region" description="Helical" evidence="6">
    <location>
        <begin position="526"/>
        <end position="545"/>
    </location>
</feature>
<dbReference type="Proteomes" id="UP000746612">
    <property type="component" value="Unassembled WGS sequence"/>
</dbReference>
<feature type="compositionally biased region" description="Polar residues" evidence="5">
    <location>
        <begin position="1"/>
        <end position="17"/>
    </location>
</feature>
<gene>
    <name evidence="7" type="ORF">MDCFG202_LOCUS97415</name>
</gene>
<feature type="compositionally biased region" description="Polar residues" evidence="5">
    <location>
        <begin position="25"/>
        <end position="40"/>
    </location>
</feature>
<feature type="transmembrane region" description="Helical" evidence="6">
    <location>
        <begin position="143"/>
        <end position="164"/>
    </location>
</feature>